<name>A0AAE1K7X0_PETCI</name>
<evidence type="ECO:0000313" key="2">
    <source>
        <dbReference type="Proteomes" id="UP001286313"/>
    </source>
</evidence>
<comment type="caution">
    <text evidence="1">The sequence shown here is derived from an EMBL/GenBank/DDBJ whole genome shotgun (WGS) entry which is preliminary data.</text>
</comment>
<organism evidence="1 2">
    <name type="scientific">Petrolisthes cinctipes</name>
    <name type="common">Flat porcelain crab</name>
    <dbReference type="NCBI Taxonomy" id="88211"/>
    <lineage>
        <taxon>Eukaryota</taxon>
        <taxon>Metazoa</taxon>
        <taxon>Ecdysozoa</taxon>
        <taxon>Arthropoda</taxon>
        <taxon>Crustacea</taxon>
        <taxon>Multicrustacea</taxon>
        <taxon>Malacostraca</taxon>
        <taxon>Eumalacostraca</taxon>
        <taxon>Eucarida</taxon>
        <taxon>Decapoda</taxon>
        <taxon>Pleocyemata</taxon>
        <taxon>Anomura</taxon>
        <taxon>Galatheoidea</taxon>
        <taxon>Porcellanidae</taxon>
        <taxon>Petrolisthes</taxon>
    </lineage>
</organism>
<gene>
    <name evidence="1" type="ORF">Pcinc_029195</name>
</gene>
<proteinExistence type="predicted"/>
<dbReference type="EMBL" id="JAWQEG010003647">
    <property type="protein sequence ID" value="KAK3865178.1"/>
    <property type="molecule type" value="Genomic_DNA"/>
</dbReference>
<dbReference type="AlphaFoldDB" id="A0AAE1K7X0"/>
<reference evidence="1" key="1">
    <citation type="submission" date="2023-10" db="EMBL/GenBank/DDBJ databases">
        <title>Genome assemblies of two species of porcelain crab, Petrolisthes cinctipes and Petrolisthes manimaculis (Anomura: Porcellanidae).</title>
        <authorList>
            <person name="Angst P."/>
        </authorList>
    </citation>
    <scope>NUCLEOTIDE SEQUENCE</scope>
    <source>
        <strain evidence="1">PB745_01</strain>
        <tissue evidence="1">Gill</tissue>
    </source>
</reference>
<dbReference type="Proteomes" id="UP001286313">
    <property type="component" value="Unassembled WGS sequence"/>
</dbReference>
<sequence length="111" mass="11901">MVVVVVVVMVMEMGFVMGFVVVVCGDDVFCGGVCSQIFLTPTPLTLPSPLALPSFLHPALTPRLLHSLILHPAYSSPLALPTPLLHSPISHPYTTHPSLCPHSFTLLTPHP</sequence>
<keyword evidence="2" id="KW-1185">Reference proteome</keyword>
<accession>A0AAE1K7X0</accession>
<protein>
    <submittedName>
        <fullName evidence="1">Uncharacterized protein</fullName>
    </submittedName>
</protein>
<evidence type="ECO:0000313" key="1">
    <source>
        <dbReference type="EMBL" id="KAK3865178.1"/>
    </source>
</evidence>